<evidence type="ECO:0000313" key="2">
    <source>
        <dbReference type="Proteomes" id="UP000017184"/>
    </source>
</evidence>
<dbReference type="eggNOG" id="COG2206">
    <property type="taxonomic scope" value="Bacteria"/>
</dbReference>
<keyword evidence="2" id="KW-1185">Reference proteome</keyword>
<dbReference type="Pfam" id="PF13487">
    <property type="entry name" value="HD_5"/>
    <property type="match status" value="1"/>
</dbReference>
<sequence>MGVVLHSEDEYEDLLALWSDLEAGLGVVLTHPSQVQEFVQRIAQYDQWMRDLLQRDADVGLYLLFQLATHSPVGYSTSHALVCAVLCHLVSQEFALPSEQRDGLVYAAMTMNIAMTTLQDQLATQGSRPTPEQQQSISVHASQGAMLLARLGIDDNLWLRIVELHHNESPSSAPVRSAPTEETLARILRVIDRYAAMISPRRSREGRSAEESAKYLLEQTRQSGSDVEQALVRIVGLYPPGTFVRLDNGSTAIVTRRSASLNQPDVVIVLQEGGGLLKPPLMHPTSKGSPKIQAALPSSAVQERLSHHRILQLVAPG</sequence>
<gene>
    <name evidence="1" type="ORF">Cenrod_0405</name>
</gene>
<name>U5N4U8_9BURK</name>
<dbReference type="HOGENOM" id="CLU_000445_92_1_4"/>
<dbReference type="PATRIC" id="fig|946483.4.peg.409"/>
<dbReference type="SUPFAM" id="SSF109604">
    <property type="entry name" value="HD-domain/PDEase-like"/>
    <property type="match status" value="1"/>
</dbReference>
<reference evidence="1 2" key="1">
    <citation type="journal article" date="2013" name="Genome Biol.">
        <title>Genomic analysis reveals key aspects of prokaryotic symbiosis in the phototrophic consortium "Chlorochromatium aggregatum".</title>
        <authorList>
            <person name="Liu Z."/>
            <person name="Muller J."/>
            <person name="Li T."/>
            <person name="Alvey R.M."/>
            <person name="Vogl K."/>
            <person name="Frigaard N.U."/>
            <person name="Rockwell N.C."/>
            <person name="Boyd E.S."/>
            <person name="Tomsho L.P."/>
            <person name="Schuster S.C."/>
            <person name="Henke P."/>
            <person name="Rohde M."/>
            <person name="Overmann J."/>
            <person name="Bryant D.A."/>
        </authorList>
    </citation>
    <scope>NUCLEOTIDE SEQUENCE [LARGE SCALE GENOMIC DNA]</scope>
    <source>
        <strain evidence="1">CR</strain>
    </source>
</reference>
<dbReference type="STRING" id="946483.Cenrod_0405"/>
<proteinExistence type="predicted"/>
<dbReference type="CDD" id="cd00077">
    <property type="entry name" value="HDc"/>
    <property type="match status" value="1"/>
</dbReference>
<dbReference type="OrthoDB" id="9774747at2"/>
<dbReference type="KEGG" id="cbx:Cenrod_0405"/>
<dbReference type="EMBL" id="CP004885">
    <property type="protein sequence ID" value="AGX86526.1"/>
    <property type="molecule type" value="Genomic_DNA"/>
</dbReference>
<dbReference type="InterPro" id="IPR003607">
    <property type="entry name" value="HD/PDEase_dom"/>
</dbReference>
<organism evidence="1 2">
    <name type="scientific">Candidatus Symbiobacter mobilis CR</name>
    <dbReference type="NCBI Taxonomy" id="946483"/>
    <lineage>
        <taxon>Bacteria</taxon>
        <taxon>Pseudomonadati</taxon>
        <taxon>Pseudomonadota</taxon>
        <taxon>Betaproteobacteria</taxon>
        <taxon>Burkholderiales</taxon>
        <taxon>Comamonadaceae</taxon>
    </lineage>
</organism>
<accession>U5N4U8</accession>
<dbReference type="AlphaFoldDB" id="U5N4U8"/>
<dbReference type="Gene3D" id="1.10.3210.10">
    <property type="entry name" value="Hypothetical protein af1432"/>
    <property type="match status" value="1"/>
</dbReference>
<evidence type="ECO:0000313" key="1">
    <source>
        <dbReference type="EMBL" id="AGX86526.1"/>
    </source>
</evidence>
<protein>
    <submittedName>
        <fullName evidence="1">HD-GYP domain protein</fullName>
    </submittedName>
</protein>
<dbReference type="Proteomes" id="UP000017184">
    <property type="component" value="Chromosome"/>
</dbReference>